<name>A0AAV6FIK6_9TELE</name>
<accession>A0AAV6FIK6</accession>
<dbReference type="EMBL" id="JADWDJ010000022">
    <property type="protein sequence ID" value="KAG5262299.1"/>
    <property type="molecule type" value="Genomic_DNA"/>
</dbReference>
<dbReference type="Proteomes" id="UP000823561">
    <property type="component" value="Chromosome 22"/>
</dbReference>
<keyword evidence="2" id="KW-1185">Reference proteome</keyword>
<protein>
    <submittedName>
        <fullName evidence="1">Uncharacterized protein</fullName>
    </submittedName>
</protein>
<comment type="caution">
    <text evidence="1">The sequence shown here is derived from an EMBL/GenBank/DDBJ whole genome shotgun (WGS) entry which is preliminary data.</text>
</comment>
<sequence length="183" mass="20963">MPTRTPTRIMPETKKSGYKVVKPTKQENKQSEKVPVYEPNIKEPTCRAELMKYWLSLSLDDKTGRQQRRCVLAWTFQNAMNFHHRYCVNSLCGVFGVTGKWSVQDGLSLEPLMKVWGEEEVMVSVVWERMRSLIIIKSGIMGLTQKSVGCHTVQPLVSTLTSLLESSISTWSKTGQRVTRVRR</sequence>
<organism evidence="1 2">
    <name type="scientific">Alosa alosa</name>
    <name type="common">allis shad</name>
    <dbReference type="NCBI Taxonomy" id="278164"/>
    <lineage>
        <taxon>Eukaryota</taxon>
        <taxon>Metazoa</taxon>
        <taxon>Chordata</taxon>
        <taxon>Craniata</taxon>
        <taxon>Vertebrata</taxon>
        <taxon>Euteleostomi</taxon>
        <taxon>Actinopterygii</taxon>
        <taxon>Neopterygii</taxon>
        <taxon>Teleostei</taxon>
        <taxon>Clupei</taxon>
        <taxon>Clupeiformes</taxon>
        <taxon>Clupeoidei</taxon>
        <taxon>Clupeidae</taxon>
        <taxon>Alosa</taxon>
    </lineage>
</organism>
<proteinExistence type="predicted"/>
<gene>
    <name evidence="1" type="ORF">AALO_G00273640</name>
</gene>
<dbReference type="AlphaFoldDB" id="A0AAV6FIK6"/>
<reference evidence="1" key="1">
    <citation type="submission" date="2020-10" db="EMBL/GenBank/DDBJ databases">
        <title>Chromosome-scale genome assembly of the Allis shad, Alosa alosa.</title>
        <authorList>
            <person name="Margot Z."/>
            <person name="Christophe K."/>
            <person name="Cabau C."/>
            <person name="Louis A."/>
            <person name="Berthelot C."/>
            <person name="Parey E."/>
            <person name="Roest Crollius H."/>
            <person name="Montfort J."/>
            <person name="Robinson-Rechavi M."/>
            <person name="Bucao C."/>
            <person name="Bouchez O."/>
            <person name="Gislard M."/>
            <person name="Lluch J."/>
            <person name="Milhes M."/>
            <person name="Lampietro C."/>
            <person name="Lopez Roques C."/>
            <person name="Donnadieu C."/>
            <person name="Braasch I."/>
            <person name="Desvignes T."/>
            <person name="Postlethwait J."/>
            <person name="Bobe J."/>
            <person name="Guiguen Y."/>
        </authorList>
    </citation>
    <scope>NUCLEOTIDE SEQUENCE</scope>
    <source>
        <strain evidence="1">M-15738</strain>
        <tissue evidence="1">Blood</tissue>
    </source>
</reference>
<evidence type="ECO:0000313" key="2">
    <source>
        <dbReference type="Proteomes" id="UP000823561"/>
    </source>
</evidence>
<evidence type="ECO:0000313" key="1">
    <source>
        <dbReference type="EMBL" id="KAG5262299.1"/>
    </source>
</evidence>